<dbReference type="PANTHER" id="PTHR34825">
    <property type="entry name" value="CONSERVED PROTEIN, WITH A WEAK D-GALACTARATE DEHYDRATASE/ALTRONATE HYDROLASE DOMAIN"/>
    <property type="match status" value="1"/>
</dbReference>
<evidence type="ECO:0000313" key="1">
    <source>
        <dbReference type="EMBL" id="CAG8681447.1"/>
    </source>
</evidence>
<proteinExistence type="predicted"/>
<dbReference type="AlphaFoldDB" id="A0A9N9EMW7"/>
<dbReference type="OrthoDB" id="5584915at2759"/>
<feature type="non-terminal residue" evidence="1">
    <location>
        <position position="1"/>
    </location>
</feature>
<dbReference type="PANTHER" id="PTHR34825:SF1">
    <property type="entry name" value="AAA-ATPASE-LIKE DOMAIN-CONTAINING PROTEIN"/>
    <property type="match status" value="1"/>
</dbReference>
<gene>
    <name evidence="1" type="ORF">PBRASI_LOCUS11830</name>
</gene>
<keyword evidence="2" id="KW-1185">Reference proteome</keyword>
<organism evidence="1 2">
    <name type="scientific">Paraglomus brasilianum</name>
    <dbReference type="NCBI Taxonomy" id="144538"/>
    <lineage>
        <taxon>Eukaryota</taxon>
        <taxon>Fungi</taxon>
        <taxon>Fungi incertae sedis</taxon>
        <taxon>Mucoromycota</taxon>
        <taxon>Glomeromycotina</taxon>
        <taxon>Glomeromycetes</taxon>
        <taxon>Paraglomerales</taxon>
        <taxon>Paraglomeraceae</taxon>
        <taxon>Paraglomus</taxon>
    </lineage>
</organism>
<dbReference type="EMBL" id="CAJVPI010007067">
    <property type="protein sequence ID" value="CAG8681447.1"/>
    <property type="molecule type" value="Genomic_DNA"/>
</dbReference>
<accession>A0A9N9EMW7</accession>
<name>A0A9N9EMW7_9GLOM</name>
<evidence type="ECO:0000313" key="2">
    <source>
        <dbReference type="Proteomes" id="UP000789739"/>
    </source>
</evidence>
<dbReference type="Proteomes" id="UP000789739">
    <property type="component" value="Unassembled WGS sequence"/>
</dbReference>
<reference evidence="1" key="1">
    <citation type="submission" date="2021-06" db="EMBL/GenBank/DDBJ databases">
        <authorList>
            <person name="Kallberg Y."/>
            <person name="Tangrot J."/>
            <person name="Rosling A."/>
        </authorList>
    </citation>
    <scope>NUCLEOTIDE SEQUENCE</scope>
    <source>
        <strain evidence="1">BR232B</strain>
    </source>
</reference>
<feature type="non-terminal residue" evidence="1">
    <location>
        <position position="128"/>
    </location>
</feature>
<sequence length="128" mass="14913">LNNLMIYPMYHKTFSDKFGFTEDDICIVLHYHGQDDKKNAVKEWYNGYHAADHRLYNPWSILTFLDTKQLGRHWVDTAGGTATIMELIWHSGTDFKIKTTQLINREAVKVEISRKLDYSALRICTDSA</sequence>
<comment type="caution">
    <text evidence="1">The sequence shown here is derived from an EMBL/GenBank/DDBJ whole genome shotgun (WGS) entry which is preliminary data.</text>
</comment>
<protein>
    <submittedName>
        <fullName evidence="1">7669_t:CDS:1</fullName>
    </submittedName>
</protein>